<feature type="compositionally biased region" description="Basic and acidic residues" evidence="4">
    <location>
        <begin position="53"/>
        <end position="68"/>
    </location>
</feature>
<feature type="compositionally biased region" description="Low complexity" evidence="4">
    <location>
        <begin position="208"/>
        <end position="221"/>
    </location>
</feature>
<dbReference type="PANTHER" id="PTHR45981">
    <property type="entry name" value="LD02310P"/>
    <property type="match status" value="1"/>
</dbReference>
<dbReference type="EMBL" id="JARBJD010000103">
    <property type="protein sequence ID" value="KAK2952477.1"/>
    <property type="molecule type" value="Genomic_DNA"/>
</dbReference>
<evidence type="ECO:0000256" key="2">
    <source>
        <dbReference type="ARBA" id="ARBA00004177"/>
    </source>
</evidence>
<feature type="compositionally biased region" description="Polar residues" evidence="4">
    <location>
        <begin position="527"/>
        <end position="558"/>
    </location>
</feature>
<feature type="compositionally biased region" description="Acidic residues" evidence="4">
    <location>
        <begin position="427"/>
        <end position="472"/>
    </location>
</feature>
<accession>A0ABQ9XJ65</accession>
<feature type="region of interest" description="Disordered" evidence="4">
    <location>
        <begin position="250"/>
        <end position="707"/>
    </location>
</feature>
<feature type="compositionally biased region" description="Polar residues" evidence="4">
    <location>
        <begin position="82"/>
        <end position="95"/>
    </location>
</feature>
<evidence type="ECO:0000256" key="3">
    <source>
        <dbReference type="ARBA" id="ARBA00004656"/>
    </source>
</evidence>
<feature type="compositionally biased region" description="Acidic residues" evidence="4">
    <location>
        <begin position="479"/>
        <end position="506"/>
    </location>
</feature>
<protein>
    <submittedName>
        <fullName evidence="5">Uncharacterized protein</fullName>
    </submittedName>
</protein>
<gene>
    <name evidence="5" type="ORF">BLNAU_12583</name>
</gene>
<evidence type="ECO:0000256" key="4">
    <source>
        <dbReference type="SAM" id="MobiDB-lite"/>
    </source>
</evidence>
<name>A0ABQ9XJ65_9EUKA</name>
<feature type="compositionally biased region" description="Basic and acidic residues" evidence="4">
    <location>
        <begin position="109"/>
        <end position="124"/>
    </location>
</feature>
<feature type="compositionally biased region" description="Pro residues" evidence="4">
    <location>
        <begin position="298"/>
        <end position="317"/>
    </location>
</feature>
<evidence type="ECO:0000256" key="1">
    <source>
        <dbReference type="ARBA" id="ARBA00004127"/>
    </source>
</evidence>
<feature type="compositionally biased region" description="Polar residues" evidence="4">
    <location>
        <begin position="689"/>
        <end position="707"/>
    </location>
</feature>
<feature type="region of interest" description="Disordered" evidence="4">
    <location>
        <begin position="198"/>
        <end position="231"/>
    </location>
</feature>
<comment type="subcellular location">
    <subcellularLocation>
        <location evidence="1">Endomembrane system</location>
        <topology evidence="1">Multi-pass membrane protein</topology>
    </subcellularLocation>
    <subcellularLocation>
        <location evidence="2">Endosome</location>
    </subcellularLocation>
    <subcellularLocation>
        <location evidence="3">Lysosome membrane</location>
    </subcellularLocation>
</comment>
<proteinExistence type="predicted"/>
<feature type="region of interest" description="Disordered" evidence="4">
    <location>
        <begin position="29"/>
        <end position="124"/>
    </location>
</feature>
<keyword evidence="6" id="KW-1185">Reference proteome</keyword>
<evidence type="ECO:0000313" key="5">
    <source>
        <dbReference type="EMBL" id="KAK2952477.1"/>
    </source>
</evidence>
<dbReference type="Proteomes" id="UP001281761">
    <property type="component" value="Unassembled WGS sequence"/>
</dbReference>
<organism evidence="5 6">
    <name type="scientific">Blattamonas nauphoetae</name>
    <dbReference type="NCBI Taxonomy" id="2049346"/>
    <lineage>
        <taxon>Eukaryota</taxon>
        <taxon>Metamonada</taxon>
        <taxon>Preaxostyla</taxon>
        <taxon>Oxymonadida</taxon>
        <taxon>Blattamonas</taxon>
    </lineage>
</organism>
<evidence type="ECO:0000313" key="6">
    <source>
        <dbReference type="Proteomes" id="UP001281761"/>
    </source>
</evidence>
<sequence length="707" mass="81678">MTPQKKENEKKKEIREEIDQILLELTNEFSGLEYSGSDSDEQGPIPQTPTCVQRDDTKPTPSKIRDSPVKSISFPLLDADTEPQTSPIIHPQISSADVDIVPLNKNSNKSHENEQQKRENRRISVQNRLERIKNALDSLSDEPAGKAEDKLTFQQESHVTHPIPPAFIPEQRFSPPIPSPPVTPSPTVPLQTVFRFGDQPPTFQSSRTLHPTSTPLRSLPTPSIPMSSRPPSLFTPKLIFDSPSPNDDLFITHRRSHTPSIDHDDSLSDDNQLDNTHHHTVNTLPLNRPPHNTFPTPSTFPPSAPIPVTPSPEPLPRPYLNTTPTTSRLFRAQETHKSPDPLRQVKTDRGGPGGWEESERLLGKSVHSLLSSQRHNTQQRELEREKEREEHLRRMKREEVESHHKEQEDETRPQNFEEEHDRASTREEEDEEKAETSPEDEEPSEREAKEEEEGEGENDEEEDIQEEEEGDPDEKREEEGDPGEEMEEEEENEELEPEDKFEEDENLSQQSSPIHHSPILFTPNTPPSFSRNHPHSPTTLSQSSPSILSTTTPHTQPLSRFAILKQKTEQLQNRLRQLGTDEDRPTTSKPRAERKSEEHWRVELRMLLEDRKKEREIREEDEEKRRFEEEQRQADNETRSELIRKERRELESQQHAMRQEVARTEKIEETIREESAEREKKGKALFKLQSPTTDAQMRLSQLMKSLR</sequence>
<feature type="compositionally biased region" description="Basic and acidic residues" evidence="4">
    <location>
        <begin position="579"/>
        <end position="682"/>
    </location>
</feature>
<comment type="caution">
    <text evidence="5">The sequence shown here is derived from an EMBL/GenBank/DDBJ whole genome shotgun (WGS) entry which is preliminary data.</text>
</comment>
<feature type="compositionally biased region" description="Basic and acidic residues" evidence="4">
    <location>
        <begin position="331"/>
        <end position="349"/>
    </location>
</feature>
<feature type="compositionally biased region" description="Basic and acidic residues" evidence="4">
    <location>
        <begin position="378"/>
        <end position="426"/>
    </location>
</feature>
<reference evidence="5 6" key="1">
    <citation type="journal article" date="2022" name="bioRxiv">
        <title>Genomics of Preaxostyla Flagellates Illuminates Evolutionary Transitions and the Path Towards Mitochondrial Loss.</title>
        <authorList>
            <person name="Novak L.V.F."/>
            <person name="Treitli S.C."/>
            <person name="Pyrih J."/>
            <person name="Halakuc P."/>
            <person name="Pipaliya S.V."/>
            <person name="Vacek V."/>
            <person name="Brzon O."/>
            <person name="Soukal P."/>
            <person name="Eme L."/>
            <person name="Dacks J.B."/>
            <person name="Karnkowska A."/>
            <person name="Elias M."/>
            <person name="Hampl V."/>
        </authorList>
    </citation>
    <scope>NUCLEOTIDE SEQUENCE [LARGE SCALE GENOMIC DNA]</scope>
    <source>
        <strain evidence="5">NAU3</strain>
        <tissue evidence="5">Gut</tissue>
    </source>
</reference>